<dbReference type="Proteomes" id="UP000192223">
    <property type="component" value="Unplaced"/>
</dbReference>
<feature type="compositionally biased region" description="Basic and acidic residues" evidence="1">
    <location>
        <begin position="334"/>
        <end position="346"/>
    </location>
</feature>
<name>A0A7F5RGZ2_AGRPL</name>
<evidence type="ECO:0000256" key="1">
    <source>
        <dbReference type="SAM" id="MobiDB-lite"/>
    </source>
</evidence>
<accession>A0A7F5RGZ2</accession>
<keyword evidence="3" id="KW-1185">Reference proteome</keyword>
<dbReference type="InParanoid" id="A0A7F5RGZ2"/>
<organism evidence="3 4">
    <name type="scientific">Agrilus planipennis</name>
    <name type="common">Emerald ash borer</name>
    <name type="synonym">Agrilus marcopoli</name>
    <dbReference type="NCBI Taxonomy" id="224129"/>
    <lineage>
        <taxon>Eukaryota</taxon>
        <taxon>Metazoa</taxon>
        <taxon>Ecdysozoa</taxon>
        <taxon>Arthropoda</taxon>
        <taxon>Hexapoda</taxon>
        <taxon>Insecta</taxon>
        <taxon>Pterygota</taxon>
        <taxon>Neoptera</taxon>
        <taxon>Endopterygota</taxon>
        <taxon>Coleoptera</taxon>
        <taxon>Polyphaga</taxon>
        <taxon>Elateriformia</taxon>
        <taxon>Buprestoidea</taxon>
        <taxon>Buprestidae</taxon>
        <taxon>Agrilinae</taxon>
        <taxon>Agrilus</taxon>
    </lineage>
</organism>
<reference evidence="4" key="1">
    <citation type="submission" date="2025-08" db="UniProtKB">
        <authorList>
            <consortium name="RefSeq"/>
        </authorList>
    </citation>
    <scope>IDENTIFICATION</scope>
    <source>
        <tissue evidence="4">Entire body</tissue>
    </source>
</reference>
<dbReference type="OrthoDB" id="20821at2759"/>
<dbReference type="KEGG" id="apln:108741600"/>
<dbReference type="GeneID" id="108741600"/>
<protein>
    <submittedName>
        <fullName evidence="4">Protein spartin-like</fullName>
    </submittedName>
</protein>
<dbReference type="RefSeq" id="XP_025835267.1">
    <property type="nucleotide sequence ID" value="XM_025979482.1"/>
</dbReference>
<dbReference type="Gene3D" id="1.20.58.80">
    <property type="entry name" value="Phosphotransferase system, lactose/cellobiose-type IIA subunit"/>
    <property type="match status" value="1"/>
</dbReference>
<dbReference type="InterPro" id="IPR007330">
    <property type="entry name" value="MIT_dom"/>
</dbReference>
<dbReference type="SMART" id="SM00745">
    <property type="entry name" value="MIT"/>
    <property type="match status" value="1"/>
</dbReference>
<evidence type="ECO:0000313" key="4">
    <source>
        <dbReference type="RefSeq" id="XP_025835267.1"/>
    </source>
</evidence>
<feature type="region of interest" description="Disordered" evidence="1">
    <location>
        <begin position="334"/>
        <end position="365"/>
    </location>
</feature>
<feature type="domain" description="MIT" evidence="2">
    <location>
        <begin position="16"/>
        <end position="94"/>
    </location>
</feature>
<feature type="compositionally biased region" description="Polar residues" evidence="1">
    <location>
        <begin position="347"/>
        <end position="356"/>
    </location>
</feature>
<sequence>MGNSPSSEWLNKFKEIKTNHDKAFYIIDEGLTLDENSNVIQAVEKYKEGLNLIDDALNVNVSMPETADYYWEEALRMIQKMKKTRKEIHDRIQSIQGIYLTYNEDNSDNLRITQKSVLYYYAELSKMILDFCVKLEDYDSDIIYTYLQIKLFFVSSNGIVKQASKYQKLVIAFMKDNEDQNKSQYFIQIGAYIYPLFDGICPCYRTNYGVSILPDVNAENQGTPCIGFTLEDSSDTTGFELFENVFQTLTNSETENNTRKINEMASTPEFQTIYKNLETYGNILDRSLMEEKIEIVELQSNDLANAFFSTDENIFGTLYQLVYITPEEMILEHSQDTNDNEKKSNKDPNQNNTNKCYPNLSDEEH</sequence>
<proteinExistence type="predicted"/>
<dbReference type="AlphaFoldDB" id="A0A7F5RGZ2"/>
<evidence type="ECO:0000313" key="3">
    <source>
        <dbReference type="Proteomes" id="UP000192223"/>
    </source>
</evidence>
<evidence type="ECO:0000259" key="2">
    <source>
        <dbReference type="SMART" id="SM00745"/>
    </source>
</evidence>
<gene>
    <name evidence="4" type="primary">LOC108741600</name>
</gene>